<gene>
    <name evidence="1" type="ORF">DA73_0224170</name>
</gene>
<proteinExistence type="predicted"/>
<dbReference type="AlphaFoldDB" id="A0A0C1QWZ6"/>
<sequence length="101" mass="11732">MMFGVGIGDSVLGECSGLVVDSQWQRYLLDGMRSALFRLAAKQIAFNFARASPKWMKLRLVIDIFSDIFTFHLVREPTHQGDITYYFLEFVFQKAIDNRKF</sequence>
<comment type="caution">
    <text evidence="1">The sequence shown here is derived from an EMBL/GenBank/DDBJ whole genome shotgun (WGS) entry which is preliminary data.</text>
</comment>
<protein>
    <submittedName>
        <fullName evidence="1">Uncharacterized protein</fullName>
    </submittedName>
</protein>
<evidence type="ECO:0000313" key="1">
    <source>
        <dbReference type="EMBL" id="KIE09974.1"/>
    </source>
</evidence>
<dbReference type="EMBL" id="JHEG02000052">
    <property type="protein sequence ID" value="KIE09974.1"/>
    <property type="molecule type" value="Genomic_DNA"/>
</dbReference>
<accession>A0A0C1QWZ6</accession>
<name>A0A0C1QWZ6_9CYAN</name>
<reference evidence="1" key="1">
    <citation type="journal article" date="2015" name="Genome Announc.">
        <title>Draft Genome Sequence of Tolypothrix boutellei Strain VB521301.</title>
        <authorList>
            <person name="Chandrababunaidu M.M."/>
            <person name="Singh D."/>
            <person name="Sen D."/>
            <person name="Bhan S."/>
            <person name="Das S."/>
            <person name="Gupta A."/>
            <person name="Adhikary S.P."/>
            <person name="Tripathy S."/>
        </authorList>
    </citation>
    <scope>NUCLEOTIDE SEQUENCE</scope>
    <source>
        <strain evidence="1">VB521301</strain>
    </source>
</reference>
<organism evidence="1">
    <name type="scientific">Tolypothrix bouteillei VB521301</name>
    <dbReference type="NCBI Taxonomy" id="1479485"/>
    <lineage>
        <taxon>Bacteria</taxon>
        <taxon>Bacillati</taxon>
        <taxon>Cyanobacteriota</taxon>
        <taxon>Cyanophyceae</taxon>
        <taxon>Nostocales</taxon>
        <taxon>Tolypothrichaceae</taxon>
        <taxon>Tolypothrix</taxon>
    </lineage>
</organism>